<accession>A0A6M8HQD6</accession>
<evidence type="ECO:0000259" key="7">
    <source>
        <dbReference type="Pfam" id="PF00892"/>
    </source>
</evidence>
<keyword evidence="5 6" id="KW-0472">Membrane</keyword>
<evidence type="ECO:0000313" key="8">
    <source>
        <dbReference type="EMBL" id="QKE90683.1"/>
    </source>
</evidence>
<comment type="similarity">
    <text evidence="2">Belongs to the EamA transporter family.</text>
</comment>
<feature type="transmembrane region" description="Helical" evidence="6">
    <location>
        <begin position="286"/>
        <end position="304"/>
    </location>
</feature>
<sequence>MARNGSIAGAIRLRPEMLLFVVTPLLFVGNMLVARAIAGDIPPVTLAFLRWTGAALVLLPFVRGLRAHLPRIVSPDFAMLVLTGAVLAVAPLYAAAARTTAGNIALLLSAAPALVLVAERILFRTPLRVPAMAGIALAACGMVTVVTRGHPFALASLSCNGGDAFALAAVLGWVAYTLLSKRRPVKLPPLIGLAALAVGAALMLLPASLVELAHHAGQPQFGMILTPRSLGAVLFLCVVPSIGAYGGYQALVRHFGAATAASSMYLVPVYAVLLGALLLGETLHPYHAMGLALILGGVALIACARRVVPALAPVAAAGAVS</sequence>
<organism evidence="8 9">
    <name type="scientific">Lichenicola cladoniae</name>
    <dbReference type="NCBI Taxonomy" id="1484109"/>
    <lineage>
        <taxon>Bacteria</taxon>
        <taxon>Pseudomonadati</taxon>
        <taxon>Pseudomonadota</taxon>
        <taxon>Alphaproteobacteria</taxon>
        <taxon>Acetobacterales</taxon>
        <taxon>Acetobacteraceae</taxon>
        <taxon>Lichenicola</taxon>
    </lineage>
</organism>
<evidence type="ECO:0000256" key="6">
    <source>
        <dbReference type="SAM" id="Phobius"/>
    </source>
</evidence>
<feature type="domain" description="EamA" evidence="7">
    <location>
        <begin position="17"/>
        <end position="146"/>
    </location>
</feature>
<protein>
    <submittedName>
        <fullName evidence="8">DMT family transporter</fullName>
    </submittedName>
</protein>
<feature type="domain" description="EamA" evidence="7">
    <location>
        <begin position="162"/>
        <end position="302"/>
    </location>
</feature>
<dbReference type="RefSeq" id="WP_171835634.1">
    <property type="nucleotide sequence ID" value="NZ_CP053708.1"/>
</dbReference>
<proteinExistence type="inferred from homology"/>
<dbReference type="SUPFAM" id="SSF103481">
    <property type="entry name" value="Multidrug resistance efflux transporter EmrE"/>
    <property type="match status" value="2"/>
</dbReference>
<dbReference type="PANTHER" id="PTHR32322">
    <property type="entry name" value="INNER MEMBRANE TRANSPORTER"/>
    <property type="match status" value="1"/>
</dbReference>
<dbReference type="GO" id="GO:0016020">
    <property type="term" value="C:membrane"/>
    <property type="evidence" value="ECO:0007669"/>
    <property type="project" value="UniProtKB-SubCell"/>
</dbReference>
<evidence type="ECO:0000313" key="9">
    <source>
        <dbReference type="Proteomes" id="UP000500767"/>
    </source>
</evidence>
<keyword evidence="9" id="KW-1185">Reference proteome</keyword>
<dbReference type="KEGG" id="lck:HN018_12130"/>
<feature type="transmembrane region" description="Helical" evidence="6">
    <location>
        <begin position="152"/>
        <end position="178"/>
    </location>
</feature>
<dbReference type="InterPro" id="IPR000620">
    <property type="entry name" value="EamA_dom"/>
</dbReference>
<dbReference type="InterPro" id="IPR037185">
    <property type="entry name" value="EmrE-like"/>
</dbReference>
<name>A0A6M8HQD6_9PROT</name>
<feature type="transmembrane region" description="Helical" evidence="6">
    <location>
        <begin position="190"/>
        <end position="209"/>
    </location>
</feature>
<reference evidence="8 9" key="1">
    <citation type="journal article" date="2014" name="World J. Microbiol. Biotechnol.">
        <title>Biodiversity and physiological characteristics of Antarctic and Arctic lichens-associated bacteria.</title>
        <authorList>
            <person name="Lee Y.M."/>
            <person name="Kim E.H."/>
            <person name="Lee H.K."/>
            <person name="Hong S.G."/>
        </authorList>
    </citation>
    <scope>NUCLEOTIDE SEQUENCE [LARGE SCALE GENOMIC DNA]</scope>
    <source>
        <strain evidence="8 9">PAMC 26569</strain>
    </source>
</reference>
<feature type="transmembrane region" description="Helical" evidence="6">
    <location>
        <begin position="255"/>
        <end position="280"/>
    </location>
</feature>
<dbReference type="EMBL" id="CP053708">
    <property type="protein sequence ID" value="QKE90683.1"/>
    <property type="molecule type" value="Genomic_DNA"/>
</dbReference>
<feature type="transmembrane region" description="Helical" evidence="6">
    <location>
        <begin position="77"/>
        <end position="96"/>
    </location>
</feature>
<dbReference type="Proteomes" id="UP000500767">
    <property type="component" value="Chromosome"/>
</dbReference>
<evidence type="ECO:0000256" key="4">
    <source>
        <dbReference type="ARBA" id="ARBA00022989"/>
    </source>
</evidence>
<feature type="transmembrane region" description="Helical" evidence="6">
    <location>
        <begin position="102"/>
        <end position="122"/>
    </location>
</feature>
<keyword evidence="4 6" id="KW-1133">Transmembrane helix</keyword>
<keyword evidence="3 6" id="KW-0812">Transmembrane</keyword>
<evidence type="ECO:0000256" key="1">
    <source>
        <dbReference type="ARBA" id="ARBA00004141"/>
    </source>
</evidence>
<dbReference type="InterPro" id="IPR050638">
    <property type="entry name" value="AA-Vitamin_Transporters"/>
</dbReference>
<comment type="subcellular location">
    <subcellularLocation>
        <location evidence="1">Membrane</location>
        <topology evidence="1">Multi-pass membrane protein</topology>
    </subcellularLocation>
</comment>
<evidence type="ECO:0000256" key="5">
    <source>
        <dbReference type="ARBA" id="ARBA00023136"/>
    </source>
</evidence>
<dbReference type="Pfam" id="PF00892">
    <property type="entry name" value="EamA"/>
    <property type="match status" value="2"/>
</dbReference>
<feature type="transmembrane region" description="Helical" evidence="6">
    <location>
        <begin position="48"/>
        <end position="65"/>
    </location>
</feature>
<gene>
    <name evidence="8" type="ORF">HN018_12130</name>
</gene>
<evidence type="ECO:0000256" key="2">
    <source>
        <dbReference type="ARBA" id="ARBA00007362"/>
    </source>
</evidence>
<evidence type="ECO:0000256" key="3">
    <source>
        <dbReference type="ARBA" id="ARBA00022692"/>
    </source>
</evidence>
<dbReference type="PANTHER" id="PTHR32322:SF2">
    <property type="entry name" value="EAMA DOMAIN-CONTAINING PROTEIN"/>
    <property type="match status" value="1"/>
</dbReference>
<feature type="transmembrane region" description="Helical" evidence="6">
    <location>
        <begin position="129"/>
        <end position="146"/>
    </location>
</feature>
<feature type="transmembrane region" description="Helical" evidence="6">
    <location>
        <begin position="229"/>
        <end position="248"/>
    </location>
</feature>
<dbReference type="AlphaFoldDB" id="A0A6M8HQD6"/>